<keyword evidence="5 8" id="KW-0830">Ubiquinone</keyword>
<feature type="transmembrane region" description="Helical" evidence="5">
    <location>
        <begin position="38"/>
        <end position="58"/>
    </location>
</feature>
<dbReference type="InterPro" id="IPR010096">
    <property type="entry name" value="NADH-Q_OxRdtase_suN/2"/>
</dbReference>
<evidence type="ECO:0000259" key="7">
    <source>
        <dbReference type="Pfam" id="PF00361"/>
    </source>
</evidence>
<feature type="transmembrane region" description="Helical" evidence="5">
    <location>
        <begin position="326"/>
        <end position="350"/>
    </location>
</feature>
<feature type="transmembrane region" description="Helical" evidence="5">
    <location>
        <begin position="245"/>
        <end position="268"/>
    </location>
</feature>
<evidence type="ECO:0000313" key="8">
    <source>
        <dbReference type="EMBL" id="ANX03302.1"/>
    </source>
</evidence>
<dbReference type="NCBIfam" id="NF004442">
    <property type="entry name" value="PRK05777.1-5"/>
    <property type="match status" value="1"/>
</dbReference>
<dbReference type="OrthoDB" id="9768329at2"/>
<comment type="catalytic activity">
    <reaction evidence="5">
        <text>a quinone + NADH + 5 H(+)(in) = a quinol + NAD(+) + 4 H(+)(out)</text>
        <dbReference type="Rhea" id="RHEA:57888"/>
        <dbReference type="ChEBI" id="CHEBI:15378"/>
        <dbReference type="ChEBI" id="CHEBI:24646"/>
        <dbReference type="ChEBI" id="CHEBI:57540"/>
        <dbReference type="ChEBI" id="CHEBI:57945"/>
        <dbReference type="ChEBI" id="CHEBI:132124"/>
    </reaction>
</comment>
<keyword evidence="9" id="KW-1185">Reference proteome</keyword>
<keyword evidence="2 5" id="KW-0812">Transmembrane</keyword>
<name>A0A1B1YRG3_9GAMM</name>
<protein>
    <recommendedName>
        <fullName evidence="5">NADH-quinone oxidoreductase subunit N</fullName>
        <ecNumber evidence="5">7.1.1.-</ecNumber>
    </recommendedName>
    <alternativeName>
        <fullName evidence="5">NADH dehydrogenase I subunit N</fullName>
    </alternativeName>
    <alternativeName>
        <fullName evidence="5">NDH-1 subunit N</fullName>
    </alternativeName>
</protein>
<dbReference type="STRING" id="1810504.PG2T_03250"/>
<dbReference type="AlphaFoldDB" id="A0A1B1YRG3"/>
<evidence type="ECO:0000256" key="1">
    <source>
        <dbReference type="ARBA" id="ARBA00004127"/>
    </source>
</evidence>
<feature type="domain" description="NADH:quinone oxidoreductase/Mrp antiporter transmembrane" evidence="7">
    <location>
        <begin position="124"/>
        <end position="421"/>
    </location>
</feature>
<accession>A0A1B1YRG3</accession>
<comment type="subcellular location">
    <subcellularLocation>
        <location evidence="5">Cell membrane</location>
        <topology evidence="5">Multi-pass membrane protein</topology>
    </subcellularLocation>
    <subcellularLocation>
        <location evidence="1">Endomembrane system</location>
        <topology evidence="1">Multi-pass membrane protein</topology>
    </subcellularLocation>
    <subcellularLocation>
        <location evidence="6">Membrane</location>
        <topology evidence="6">Multi-pass membrane protein</topology>
    </subcellularLocation>
</comment>
<dbReference type="GO" id="GO:0012505">
    <property type="term" value="C:endomembrane system"/>
    <property type="evidence" value="ECO:0007669"/>
    <property type="project" value="UniProtKB-SubCell"/>
</dbReference>
<evidence type="ECO:0000313" key="9">
    <source>
        <dbReference type="Proteomes" id="UP000092952"/>
    </source>
</evidence>
<feature type="transmembrane region" description="Helical" evidence="5">
    <location>
        <begin position="274"/>
        <end position="295"/>
    </location>
</feature>
<dbReference type="EMBL" id="CP014671">
    <property type="protein sequence ID" value="ANX03302.1"/>
    <property type="molecule type" value="Genomic_DNA"/>
</dbReference>
<dbReference type="EC" id="7.1.1.-" evidence="5"/>
<organism evidence="8 9">
    <name type="scientific">Immundisolibacter cernigliae</name>
    <dbReference type="NCBI Taxonomy" id="1810504"/>
    <lineage>
        <taxon>Bacteria</taxon>
        <taxon>Pseudomonadati</taxon>
        <taxon>Pseudomonadota</taxon>
        <taxon>Gammaproteobacteria</taxon>
        <taxon>Immundisolibacterales</taxon>
        <taxon>Immundisolibacteraceae</taxon>
        <taxon>Immundisolibacter</taxon>
    </lineage>
</organism>
<evidence type="ECO:0000256" key="2">
    <source>
        <dbReference type="ARBA" id="ARBA00022692"/>
    </source>
</evidence>
<comment type="subunit">
    <text evidence="5">NDH-1 is composed of 14 different subunits. Subunits NuoA, H, J, K, L, M, N constitute the membrane sector of the complex.</text>
</comment>
<proteinExistence type="inferred from homology"/>
<dbReference type="Proteomes" id="UP000092952">
    <property type="component" value="Chromosome"/>
</dbReference>
<dbReference type="PRINTS" id="PR01434">
    <property type="entry name" value="NADHDHGNASE5"/>
</dbReference>
<keyword evidence="5" id="KW-0874">Quinone</keyword>
<dbReference type="GO" id="GO:0050136">
    <property type="term" value="F:NADH dehydrogenase (quinone) (non-electrogenic) activity"/>
    <property type="evidence" value="ECO:0007669"/>
    <property type="project" value="UniProtKB-UniRule"/>
</dbReference>
<feature type="transmembrane region" description="Helical" evidence="5">
    <location>
        <begin position="159"/>
        <end position="184"/>
    </location>
</feature>
<dbReference type="FunCoup" id="A0A1B1YRG3">
    <property type="interactions" value="147"/>
</dbReference>
<dbReference type="NCBIfam" id="TIGR01770">
    <property type="entry name" value="NDH_I_N"/>
    <property type="match status" value="1"/>
</dbReference>
<sequence>MEFMLPDLAPALPEMVLLAMACVVLLVDLFWPGRERSNTYVVSQLSLLATLLAVAQTYNGPTTTFSGHYTVDAVAVVIKVMALLIMFGVFLYGRDYLRQRALLTGEFLLLSLFATLGLLVMASAGSLLVLYLGLEVLSLSSYALVALHRDNGDASEAAIKYFFLGALASGLLLYGMSLLYGLTASLDLATVAQVVGEHARAGDFSALMGLALAMLVVGIGFKLGIAPFHMWLPDVYHGAPTAVTAFLTTISKLAAFVLVVKLLAGAAAPLVQQWQQMLVVVTVLSLAVGNLIAIAQVNLKRMLAYSTISHMGFFLLGILANSPAGMAASLFYMITYALTGLAAFGMIMLLSRAGFEADRIEDFRGLNRRSPWLALVMMVILFSLAGVPPTVGFYAKLGVIRAVMQHDLLWLAIIAVIFSVIGAFYYLRVIKAMYFDAPVEQPAISPALDVRVFMGVNGALLLGLGVFPAPLLALCQAVF</sequence>
<keyword evidence="5" id="KW-0813">Transport</keyword>
<comment type="function">
    <text evidence="5">NDH-1 shuttles electrons from NADH, via FMN and iron-sulfur (Fe-S) centers, to quinones in the respiratory chain. The immediate electron acceptor for the enzyme in this species is believed to be ubiquinone. Couples the redox reaction to proton translocation (for every two electrons transferred, four hydrogen ions are translocated across the cytoplasmic membrane), and thus conserves the redox energy in a proton gradient.</text>
</comment>
<dbReference type="GO" id="GO:0005886">
    <property type="term" value="C:plasma membrane"/>
    <property type="evidence" value="ECO:0007669"/>
    <property type="project" value="UniProtKB-SubCell"/>
</dbReference>
<dbReference type="GO" id="GO:0048038">
    <property type="term" value="F:quinone binding"/>
    <property type="evidence" value="ECO:0007669"/>
    <property type="project" value="UniProtKB-KW"/>
</dbReference>
<dbReference type="InParanoid" id="A0A1B1YRG3"/>
<gene>
    <name evidence="5" type="primary">nuoN</name>
    <name evidence="8" type="ORF">PG2T_03250</name>
</gene>
<dbReference type="PANTHER" id="PTHR22773">
    <property type="entry name" value="NADH DEHYDROGENASE"/>
    <property type="match status" value="1"/>
</dbReference>
<keyword evidence="5" id="KW-1003">Cell membrane</keyword>
<feature type="transmembrane region" description="Helical" evidence="5">
    <location>
        <begin position="448"/>
        <end position="473"/>
    </location>
</feature>
<evidence type="ECO:0000256" key="5">
    <source>
        <dbReference type="HAMAP-Rule" id="MF_00445"/>
    </source>
</evidence>
<keyword evidence="5" id="KW-0520">NAD</keyword>
<comment type="similarity">
    <text evidence="5">Belongs to the complex I subunit 2 family.</text>
</comment>
<keyword evidence="3 5" id="KW-1133">Transmembrane helix</keyword>
<dbReference type="InterPro" id="IPR001750">
    <property type="entry name" value="ND/Mrp_TM"/>
</dbReference>
<feature type="transmembrane region" description="Helical" evidence="5">
    <location>
        <begin position="12"/>
        <end position="31"/>
    </location>
</feature>
<evidence type="ECO:0000256" key="4">
    <source>
        <dbReference type="ARBA" id="ARBA00023136"/>
    </source>
</evidence>
<feature type="transmembrane region" description="Helical" evidence="5">
    <location>
        <begin position="408"/>
        <end position="427"/>
    </location>
</feature>
<feature type="transmembrane region" description="Helical" evidence="5">
    <location>
        <begin position="371"/>
        <end position="388"/>
    </location>
</feature>
<feature type="transmembrane region" description="Helical" evidence="5">
    <location>
        <begin position="204"/>
        <end position="225"/>
    </location>
</feature>
<dbReference type="GO" id="GO:0042773">
    <property type="term" value="P:ATP synthesis coupled electron transport"/>
    <property type="evidence" value="ECO:0007669"/>
    <property type="project" value="InterPro"/>
</dbReference>
<evidence type="ECO:0000256" key="6">
    <source>
        <dbReference type="RuleBase" id="RU000320"/>
    </source>
</evidence>
<keyword evidence="4 5" id="KW-0472">Membrane</keyword>
<dbReference type="GO" id="GO:0008137">
    <property type="term" value="F:NADH dehydrogenase (ubiquinone) activity"/>
    <property type="evidence" value="ECO:0007669"/>
    <property type="project" value="InterPro"/>
</dbReference>
<feature type="transmembrane region" description="Helical" evidence="5">
    <location>
        <begin position="302"/>
        <end position="320"/>
    </location>
</feature>
<feature type="transmembrane region" description="Helical" evidence="5">
    <location>
        <begin position="70"/>
        <end position="92"/>
    </location>
</feature>
<evidence type="ECO:0000256" key="3">
    <source>
        <dbReference type="ARBA" id="ARBA00022989"/>
    </source>
</evidence>
<dbReference type="Pfam" id="PF00361">
    <property type="entry name" value="Proton_antipo_M"/>
    <property type="match status" value="1"/>
</dbReference>
<reference evidence="9" key="1">
    <citation type="submission" date="2016-03" db="EMBL/GenBank/DDBJ databases">
        <title>Complete genome sequence of Solimmundus cernigliae, representing a novel lineage of polycyclic aromatic hydrocarbon degraders within the Gammaproteobacteria.</title>
        <authorList>
            <person name="Singleton D.R."/>
            <person name="Dickey A.N."/>
            <person name="Scholl E.H."/>
            <person name="Wright F.A."/>
            <person name="Aitken M.D."/>
        </authorList>
    </citation>
    <scope>NUCLEOTIDE SEQUENCE [LARGE SCALE GENOMIC DNA]</scope>
    <source>
        <strain evidence="9">TR3.2</strain>
    </source>
</reference>
<dbReference type="KEGG" id="gbi:PG2T_03250"/>
<dbReference type="HAMAP" id="MF_00445">
    <property type="entry name" value="NDH1_NuoN_1"/>
    <property type="match status" value="1"/>
</dbReference>
<dbReference type="RefSeq" id="WP_068802807.1">
    <property type="nucleotide sequence ID" value="NZ_CP014671.1"/>
</dbReference>
<keyword evidence="5" id="KW-1278">Translocase</keyword>